<feature type="transmembrane region" description="Helical" evidence="14">
    <location>
        <begin position="32"/>
        <end position="51"/>
    </location>
</feature>
<evidence type="ECO:0000313" key="16">
    <source>
        <dbReference type="Proteomes" id="UP000068905"/>
    </source>
</evidence>
<feature type="transmembrane region" description="Helical" evidence="14">
    <location>
        <begin position="155"/>
        <end position="176"/>
    </location>
</feature>
<reference evidence="15 16" key="1">
    <citation type="journal article" date="2015" name="Genome Announc.">
        <title>Genome Sequence of 'Candidatus Thioglobus singularis' Strain PS1, a Mixotroph from the SUP05 Clade of Marine Gammaproteobacteria.</title>
        <authorList>
            <person name="Marshall K.T."/>
            <person name="Morris R.M."/>
        </authorList>
    </citation>
    <scope>NUCLEOTIDE SEQUENCE [LARGE SCALE GENOMIC DNA]</scope>
    <source>
        <strain evidence="15 16">PS1</strain>
    </source>
</reference>
<dbReference type="GO" id="GO:0008444">
    <property type="term" value="F:CDP-diacylglycerol-glycerol-3-phosphate 3-phosphatidyltransferase activity"/>
    <property type="evidence" value="ECO:0007669"/>
    <property type="project" value="UniProtKB-EC"/>
</dbReference>
<evidence type="ECO:0000256" key="3">
    <source>
        <dbReference type="ARBA" id="ARBA00010441"/>
    </source>
</evidence>
<evidence type="ECO:0000256" key="10">
    <source>
        <dbReference type="ARBA" id="ARBA00023136"/>
    </source>
</evidence>
<evidence type="ECO:0000256" key="8">
    <source>
        <dbReference type="ARBA" id="ARBA00022989"/>
    </source>
</evidence>
<dbReference type="GO" id="GO:0016020">
    <property type="term" value="C:membrane"/>
    <property type="evidence" value="ECO:0007669"/>
    <property type="project" value="UniProtKB-SubCell"/>
</dbReference>
<evidence type="ECO:0000256" key="1">
    <source>
        <dbReference type="ARBA" id="ARBA00004141"/>
    </source>
</evidence>
<feature type="transmembrane region" description="Helical" evidence="14">
    <location>
        <begin position="131"/>
        <end position="149"/>
    </location>
</feature>
<name>A0A0M4LCL1_9GAMM</name>
<dbReference type="Gene3D" id="1.20.120.1760">
    <property type="match status" value="1"/>
</dbReference>
<evidence type="ECO:0000256" key="9">
    <source>
        <dbReference type="ARBA" id="ARBA00023098"/>
    </source>
</evidence>
<keyword evidence="11" id="KW-0594">Phospholipid biosynthesis</keyword>
<sequence>MSFSMLPNALSIIRIILTVPIVIALLKEQYLLTMLLFLVAGITDALDGWIAKQFYMQSRLGSIIDPVADKILLTCTFITLYWVEVLPLWLLMIIFVRDVIIIAGALGYFLGEESADTDLLEPSLISKVNTVLQITLVLYLLLIELYIGIDGMQEIVFVIVATSTALSGADYGLLWVKKFILQETKK</sequence>
<dbReference type="PIRSF" id="PIRSF000847">
    <property type="entry name" value="Phos_ph_gly_syn"/>
    <property type="match status" value="1"/>
</dbReference>
<evidence type="ECO:0000256" key="7">
    <source>
        <dbReference type="ARBA" id="ARBA00022692"/>
    </source>
</evidence>
<feature type="transmembrane region" description="Helical" evidence="14">
    <location>
        <begin position="89"/>
        <end position="110"/>
    </location>
</feature>
<gene>
    <name evidence="15" type="ORF">W908_02040</name>
</gene>
<evidence type="ECO:0000256" key="12">
    <source>
        <dbReference type="ARBA" id="ARBA00023264"/>
    </source>
</evidence>
<evidence type="ECO:0000256" key="5">
    <source>
        <dbReference type="ARBA" id="ARBA00014944"/>
    </source>
</evidence>
<protein>
    <recommendedName>
        <fullName evidence="5">CDP-diacylglycerol--glycerol-3-phosphate 3-phosphatidyltransferase</fullName>
        <ecNumber evidence="4">2.7.8.5</ecNumber>
    </recommendedName>
</protein>
<keyword evidence="6" id="KW-0444">Lipid biosynthesis</keyword>
<dbReference type="InterPro" id="IPR004570">
    <property type="entry name" value="Phosphatidylglycerol_P_synth"/>
</dbReference>
<keyword evidence="9" id="KW-0443">Lipid metabolism</keyword>
<dbReference type="InterPro" id="IPR000462">
    <property type="entry name" value="CDP-OH_P_trans"/>
</dbReference>
<dbReference type="PANTHER" id="PTHR14269:SF11">
    <property type="entry name" value="CDP-DIACYLGLYCEROL--GLYCEROL-3-PHOSPHATE 3-PHOSPHATIDYLTRANSFERASE"/>
    <property type="match status" value="1"/>
</dbReference>
<dbReference type="AlphaFoldDB" id="A0A0M4LCL1"/>
<dbReference type="EMBL" id="CP006911">
    <property type="protein sequence ID" value="ALE01494.1"/>
    <property type="molecule type" value="Genomic_DNA"/>
</dbReference>
<comment type="similarity">
    <text evidence="3">Belongs to the CDP-alcohol phosphatidyltransferase class-I family.</text>
</comment>
<accession>A0A0M4LCL1</accession>
<dbReference type="STRING" id="1125411.W908_02040"/>
<evidence type="ECO:0000256" key="14">
    <source>
        <dbReference type="SAM" id="Phobius"/>
    </source>
</evidence>
<evidence type="ECO:0000256" key="2">
    <source>
        <dbReference type="ARBA" id="ARBA00005042"/>
    </source>
</evidence>
<comment type="catalytic activity">
    <reaction evidence="13">
        <text>a CDP-1,2-diacyl-sn-glycerol + sn-glycerol 3-phosphate = a 1,2-diacyl-sn-glycero-3-phospho-(1'-sn-glycero-3'-phosphate) + CMP + H(+)</text>
        <dbReference type="Rhea" id="RHEA:12593"/>
        <dbReference type="ChEBI" id="CHEBI:15378"/>
        <dbReference type="ChEBI" id="CHEBI:57597"/>
        <dbReference type="ChEBI" id="CHEBI:58332"/>
        <dbReference type="ChEBI" id="CHEBI:60110"/>
        <dbReference type="ChEBI" id="CHEBI:60377"/>
        <dbReference type="EC" id="2.7.8.5"/>
    </reaction>
</comment>
<dbReference type="GO" id="GO:0046474">
    <property type="term" value="P:glycerophospholipid biosynthetic process"/>
    <property type="evidence" value="ECO:0007669"/>
    <property type="project" value="TreeGrafter"/>
</dbReference>
<dbReference type="InterPro" id="IPR050324">
    <property type="entry name" value="CDP-alcohol_PTase-I"/>
</dbReference>
<evidence type="ECO:0000256" key="6">
    <source>
        <dbReference type="ARBA" id="ARBA00022516"/>
    </source>
</evidence>
<keyword evidence="10 14" id="KW-0472">Membrane</keyword>
<keyword evidence="8 14" id="KW-1133">Transmembrane helix</keyword>
<feature type="transmembrane region" description="Helical" evidence="14">
    <location>
        <begin position="7"/>
        <end position="26"/>
    </location>
</feature>
<evidence type="ECO:0000256" key="13">
    <source>
        <dbReference type="ARBA" id="ARBA00048586"/>
    </source>
</evidence>
<evidence type="ECO:0000313" key="15">
    <source>
        <dbReference type="EMBL" id="ALE01494.1"/>
    </source>
</evidence>
<proteinExistence type="inferred from homology"/>
<keyword evidence="15" id="KW-0808">Transferase</keyword>
<dbReference type="Pfam" id="PF01066">
    <property type="entry name" value="CDP-OH_P_transf"/>
    <property type="match status" value="1"/>
</dbReference>
<organism evidence="15 16">
    <name type="scientific">Candidatus Pseudothioglobus singularis PS1</name>
    <dbReference type="NCBI Taxonomy" id="1125411"/>
    <lineage>
        <taxon>Bacteria</taxon>
        <taxon>Pseudomonadati</taxon>
        <taxon>Pseudomonadota</taxon>
        <taxon>Gammaproteobacteria</taxon>
        <taxon>Candidatus Pseudothioglobaceae</taxon>
        <taxon>Candidatus Pseudothioglobus</taxon>
    </lineage>
</organism>
<dbReference type="PANTHER" id="PTHR14269">
    <property type="entry name" value="CDP-DIACYLGLYCEROL--GLYCEROL-3-PHOSPHATE 3-PHOSPHATIDYLTRANSFERASE-RELATED"/>
    <property type="match status" value="1"/>
</dbReference>
<keyword evidence="16" id="KW-1185">Reference proteome</keyword>
<keyword evidence="7 14" id="KW-0812">Transmembrane</keyword>
<dbReference type="KEGG" id="tsn:W908_02040"/>
<dbReference type="Proteomes" id="UP000068905">
    <property type="component" value="Chromosome"/>
</dbReference>
<dbReference type="EC" id="2.7.8.5" evidence="4"/>
<comment type="subcellular location">
    <subcellularLocation>
        <location evidence="1">Membrane</location>
        <topology evidence="1">Multi-pass membrane protein</topology>
    </subcellularLocation>
</comment>
<evidence type="ECO:0000256" key="11">
    <source>
        <dbReference type="ARBA" id="ARBA00023209"/>
    </source>
</evidence>
<comment type="pathway">
    <text evidence="2">Phospholipid metabolism; phosphatidylglycerol biosynthesis; phosphatidylglycerol from CDP-diacylglycerol: step 1/2.</text>
</comment>
<dbReference type="InterPro" id="IPR043130">
    <property type="entry name" value="CDP-OH_PTrfase_TM_dom"/>
</dbReference>
<keyword evidence="12" id="KW-1208">Phospholipid metabolism</keyword>
<evidence type="ECO:0000256" key="4">
    <source>
        <dbReference type="ARBA" id="ARBA00013170"/>
    </source>
</evidence>